<dbReference type="PROSITE" id="PS51257">
    <property type="entry name" value="PROKAR_LIPOPROTEIN"/>
    <property type="match status" value="1"/>
</dbReference>
<dbReference type="KEGG" id="paa:Paes_2021"/>
<dbReference type="AlphaFoldDB" id="B4S585"/>
<proteinExistence type="predicted"/>
<evidence type="ECO:0000259" key="4">
    <source>
        <dbReference type="Pfam" id="PF13205"/>
    </source>
</evidence>
<evidence type="ECO:0000256" key="2">
    <source>
        <dbReference type="SAM" id="MobiDB-lite"/>
    </source>
</evidence>
<reference evidence="5" key="1">
    <citation type="submission" date="2008-06" db="EMBL/GenBank/DDBJ databases">
        <title>Complete sequence of chromosome of Prosthecochloris aestuarii DSM 271.</title>
        <authorList>
            <consortium name="US DOE Joint Genome Institute"/>
            <person name="Lucas S."/>
            <person name="Copeland A."/>
            <person name="Lapidus A."/>
            <person name="Glavina del Rio T."/>
            <person name="Dalin E."/>
            <person name="Tice H."/>
            <person name="Bruce D."/>
            <person name="Goodwin L."/>
            <person name="Pitluck S."/>
            <person name="Schmutz J."/>
            <person name="Larimer F."/>
            <person name="Land M."/>
            <person name="Hauser L."/>
            <person name="Kyrpides N."/>
            <person name="Anderson I."/>
            <person name="Liu Z."/>
            <person name="Li T."/>
            <person name="Zhao F."/>
            <person name="Overmann J."/>
            <person name="Bryant D.A."/>
            <person name="Richardson P."/>
        </authorList>
    </citation>
    <scope>NUCLEOTIDE SEQUENCE [LARGE SCALE GENOMIC DNA]</scope>
    <source>
        <strain evidence="5">DSM 271</strain>
    </source>
</reference>
<dbReference type="SUPFAM" id="SSF49452">
    <property type="entry name" value="Starch-binding domain-like"/>
    <property type="match status" value="1"/>
</dbReference>
<sequence>MKARPSPKAFFIILLLLTVGCATDRPPSGGPPDNAPLRITDVQPEASLTDIQPETIRFTFNRYVPTASLRRSIVFSPRITGYEIRGDGEEAVIIFNEPFEQNRTYSISFNTSLQSSRGNELEKSYTYAFSTGPFLDSGEIEGTVYTRENKPARGALIYAFLREPQQAQAEQSILERHPDYVVQTGTDGTFRFNHLKKGSYRLMAFMDKDGNRILNLNHEAHASGTIENVPTGSRPLLFRMSSPHEEKRQSAAAGKNAPQPTDPGAIIGTIRTLHHAAVIEAVNMTTGTWYRTTAVNTRHREQSFVLKNLPAGRYLVSAYLPGKDIAADGSIPQWSPGNIWPFRPADELVIHPDPVIVRKGWTTGNIELNLQPSALRGKEK</sequence>
<gene>
    <name evidence="5" type="ordered locus">Paes_2021</name>
</gene>
<keyword evidence="6" id="KW-1185">Reference proteome</keyword>
<feature type="domain" description="SbsA Ig-like" evidence="4">
    <location>
        <begin position="33"/>
        <end position="131"/>
    </location>
</feature>
<feature type="signal peptide" evidence="3">
    <location>
        <begin position="1"/>
        <end position="24"/>
    </location>
</feature>
<dbReference type="Proteomes" id="UP000002725">
    <property type="component" value="Chromosome"/>
</dbReference>
<evidence type="ECO:0000256" key="3">
    <source>
        <dbReference type="SAM" id="SignalP"/>
    </source>
</evidence>
<evidence type="ECO:0000313" key="6">
    <source>
        <dbReference type="Proteomes" id="UP000002725"/>
    </source>
</evidence>
<keyword evidence="1 3" id="KW-0732">Signal</keyword>
<feature type="chain" id="PRO_5002822923" description="SbsA Ig-like domain-containing protein" evidence="3">
    <location>
        <begin position="25"/>
        <end position="380"/>
    </location>
</feature>
<dbReference type="InterPro" id="IPR032812">
    <property type="entry name" value="SbsA_Ig"/>
</dbReference>
<protein>
    <recommendedName>
        <fullName evidence="4">SbsA Ig-like domain-containing protein</fullName>
    </recommendedName>
</protein>
<organism evidence="5 6">
    <name type="scientific">Prosthecochloris aestuarii (strain DSM 271 / SK 413)</name>
    <dbReference type="NCBI Taxonomy" id="290512"/>
    <lineage>
        <taxon>Bacteria</taxon>
        <taxon>Pseudomonadati</taxon>
        <taxon>Chlorobiota</taxon>
        <taxon>Chlorobiia</taxon>
        <taxon>Chlorobiales</taxon>
        <taxon>Chlorobiaceae</taxon>
        <taxon>Prosthecochloris</taxon>
    </lineage>
</organism>
<dbReference type="RefSeq" id="WP_012506564.1">
    <property type="nucleotide sequence ID" value="NC_011059.1"/>
</dbReference>
<dbReference type="STRING" id="290512.Paes_2021"/>
<dbReference type="InterPro" id="IPR013784">
    <property type="entry name" value="Carb-bd-like_fold"/>
</dbReference>
<dbReference type="EMBL" id="CP001108">
    <property type="protein sequence ID" value="ACF47031.1"/>
    <property type="molecule type" value="Genomic_DNA"/>
</dbReference>
<dbReference type="GO" id="GO:0030246">
    <property type="term" value="F:carbohydrate binding"/>
    <property type="evidence" value="ECO:0007669"/>
    <property type="project" value="InterPro"/>
</dbReference>
<dbReference type="HOGENOM" id="CLU_743635_0_0_10"/>
<dbReference type="Pfam" id="PF13205">
    <property type="entry name" value="Big_5"/>
    <property type="match status" value="1"/>
</dbReference>
<dbReference type="eggNOG" id="COG2372">
    <property type="taxonomic scope" value="Bacteria"/>
</dbReference>
<evidence type="ECO:0000313" key="5">
    <source>
        <dbReference type="EMBL" id="ACF47031.1"/>
    </source>
</evidence>
<name>B4S585_PROA2</name>
<evidence type="ECO:0000256" key="1">
    <source>
        <dbReference type="ARBA" id="ARBA00022729"/>
    </source>
</evidence>
<feature type="region of interest" description="Disordered" evidence="2">
    <location>
        <begin position="242"/>
        <end position="264"/>
    </location>
</feature>
<accession>B4S585</accession>